<gene>
    <name evidence="5" type="ORF">BN948_01984</name>
</gene>
<dbReference type="InterPro" id="IPR032783">
    <property type="entry name" value="AraC_lig"/>
</dbReference>
<dbReference type="InterPro" id="IPR050204">
    <property type="entry name" value="AraC_XylS_family_regulators"/>
</dbReference>
<organism evidence="5 6">
    <name type="scientific">Hydrogenophaga intermedia</name>
    <dbReference type="NCBI Taxonomy" id="65786"/>
    <lineage>
        <taxon>Bacteria</taxon>
        <taxon>Pseudomonadati</taxon>
        <taxon>Pseudomonadota</taxon>
        <taxon>Betaproteobacteria</taxon>
        <taxon>Burkholderiales</taxon>
        <taxon>Comamonadaceae</taxon>
        <taxon>Hydrogenophaga</taxon>
    </lineage>
</organism>
<dbReference type="InterPro" id="IPR009057">
    <property type="entry name" value="Homeodomain-like_sf"/>
</dbReference>
<dbReference type="Pfam" id="PF12852">
    <property type="entry name" value="Cupin_6"/>
    <property type="match status" value="1"/>
</dbReference>
<dbReference type="PANTHER" id="PTHR46796">
    <property type="entry name" value="HTH-TYPE TRANSCRIPTIONAL ACTIVATOR RHAS-RELATED"/>
    <property type="match status" value="1"/>
</dbReference>
<dbReference type="InterPro" id="IPR018060">
    <property type="entry name" value="HTH_AraC"/>
</dbReference>
<dbReference type="SUPFAM" id="SSF46689">
    <property type="entry name" value="Homeodomain-like"/>
    <property type="match status" value="2"/>
</dbReference>
<feature type="domain" description="HTH araC/xylS-type" evidence="4">
    <location>
        <begin position="223"/>
        <end position="321"/>
    </location>
</feature>
<dbReference type="PROSITE" id="PS00041">
    <property type="entry name" value="HTH_ARAC_FAMILY_1"/>
    <property type="match status" value="1"/>
</dbReference>
<dbReference type="GO" id="GO:0043565">
    <property type="term" value="F:sequence-specific DNA binding"/>
    <property type="evidence" value="ECO:0007669"/>
    <property type="project" value="InterPro"/>
</dbReference>
<keyword evidence="1" id="KW-0805">Transcription regulation</keyword>
<evidence type="ECO:0000313" key="5">
    <source>
        <dbReference type="EMBL" id="CDN87562.1"/>
    </source>
</evidence>
<evidence type="ECO:0000256" key="1">
    <source>
        <dbReference type="ARBA" id="ARBA00023015"/>
    </source>
</evidence>
<dbReference type="PANTHER" id="PTHR46796:SF7">
    <property type="entry name" value="ARAC FAMILY TRANSCRIPTIONAL REGULATOR"/>
    <property type="match status" value="1"/>
</dbReference>
<dbReference type="Gene3D" id="1.10.10.60">
    <property type="entry name" value="Homeodomain-like"/>
    <property type="match status" value="2"/>
</dbReference>
<evidence type="ECO:0000313" key="6">
    <source>
        <dbReference type="Proteomes" id="UP000028878"/>
    </source>
</evidence>
<dbReference type="Proteomes" id="UP000028878">
    <property type="component" value="Unassembled WGS sequence"/>
</dbReference>
<dbReference type="AlphaFoldDB" id="A0A1L1PC62"/>
<dbReference type="Pfam" id="PF12833">
    <property type="entry name" value="HTH_18"/>
    <property type="match status" value="1"/>
</dbReference>
<dbReference type="GO" id="GO:0003700">
    <property type="term" value="F:DNA-binding transcription factor activity"/>
    <property type="evidence" value="ECO:0007669"/>
    <property type="project" value="InterPro"/>
</dbReference>
<keyword evidence="6" id="KW-1185">Reference proteome</keyword>
<keyword evidence="3" id="KW-0804">Transcription</keyword>
<evidence type="ECO:0000259" key="4">
    <source>
        <dbReference type="PROSITE" id="PS01124"/>
    </source>
</evidence>
<accession>A0A1L1PC62</accession>
<keyword evidence="2" id="KW-0238">DNA-binding</keyword>
<dbReference type="PROSITE" id="PS01124">
    <property type="entry name" value="HTH_ARAC_FAMILY_2"/>
    <property type="match status" value="1"/>
</dbReference>
<evidence type="ECO:0000256" key="3">
    <source>
        <dbReference type="ARBA" id="ARBA00023163"/>
    </source>
</evidence>
<dbReference type="RefSeq" id="WP_009518060.1">
    <property type="nucleotide sequence ID" value="NZ_CCAE010000012.1"/>
</dbReference>
<proteinExistence type="predicted"/>
<protein>
    <submittedName>
        <fullName evidence="5">Helix-turn-helix domain-containing protein</fullName>
    </submittedName>
</protein>
<dbReference type="InterPro" id="IPR018062">
    <property type="entry name" value="HTH_AraC-typ_CS"/>
</dbReference>
<evidence type="ECO:0000256" key="2">
    <source>
        <dbReference type="ARBA" id="ARBA00023125"/>
    </source>
</evidence>
<name>A0A1L1PC62_HYDIT</name>
<dbReference type="EMBL" id="CCAE010000012">
    <property type="protein sequence ID" value="CDN87562.1"/>
    <property type="molecule type" value="Genomic_DNA"/>
</dbReference>
<reference evidence="6" key="1">
    <citation type="submission" date="2014-11" db="EMBL/GenBank/DDBJ databases">
        <title>Draft genome sequence of Hydrogenophaga intermedia S1.</title>
        <authorList>
            <person name="Gan H.M."/>
            <person name="Chew T.H."/>
            <person name="Stolz A."/>
        </authorList>
    </citation>
    <scope>NUCLEOTIDE SEQUENCE [LARGE SCALE GENOMIC DNA]</scope>
    <source>
        <strain evidence="6">S1</strain>
    </source>
</reference>
<dbReference type="SMART" id="SM00342">
    <property type="entry name" value="HTH_ARAC"/>
    <property type="match status" value="1"/>
</dbReference>
<sequence>MNDAPDHALDEVLRALRLRGGVFVEAEFGEPWCVLSQVGPEDCAEFTPLPREVIAYHFVCEGSMRLQVDGASAAIELRAGDLAILPRNHRHRLGSDLAAPPLPVEELEHRAGGHGVLQLVHPGQRVGARFFCGYLGHDNVNDPLLTALPQVLHLHLGDPASAQWVESSLRFAAQPGGSQHGLTPSVLSRLAELLFADAVRQYLVARPEGGQGWLAGLRDAKVGRALALLHGERQRAWTTEELARLVGASRSAFAERFTALVGEPPMRYLAQQRMRLAAERLRETDEPIARIAEVAGYESEPAFHRAFKRAFNESPAAWRRRQAAAPSLAP</sequence>
<dbReference type="SUPFAM" id="SSF51182">
    <property type="entry name" value="RmlC-like cupins"/>
    <property type="match status" value="1"/>
</dbReference>
<dbReference type="InterPro" id="IPR011051">
    <property type="entry name" value="RmlC_Cupin_sf"/>
</dbReference>